<evidence type="ECO:0000313" key="3">
    <source>
        <dbReference type="Proteomes" id="UP001144673"/>
    </source>
</evidence>
<accession>A0A9W8Q504</accession>
<dbReference type="EMBL" id="JAJHUN010000010">
    <property type="protein sequence ID" value="KAJ4146817.1"/>
    <property type="molecule type" value="Genomic_DNA"/>
</dbReference>
<evidence type="ECO:0000256" key="1">
    <source>
        <dbReference type="SAM" id="Phobius"/>
    </source>
</evidence>
<organism evidence="2 3">
    <name type="scientific">Akanthomyces muscarius</name>
    <name type="common">Entomopathogenic fungus</name>
    <name type="synonym">Lecanicillium muscarium</name>
    <dbReference type="NCBI Taxonomy" id="2231603"/>
    <lineage>
        <taxon>Eukaryota</taxon>
        <taxon>Fungi</taxon>
        <taxon>Dikarya</taxon>
        <taxon>Ascomycota</taxon>
        <taxon>Pezizomycotina</taxon>
        <taxon>Sordariomycetes</taxon>
        <taxon>Hypocreomycetidae</taxon>
        <taxon>Hypocreales</taxon>
        <taxon>Cordycipitaceae</taxon>
        <taxon>Akanthomyces</taxon>
    </lineage>
</organism>
<keyword evidence="1" id="KW-1133">Transmembrane helix</keyword>
<keyword evidence="1" id="KW-0812">Transmembrane</keyword>
<feature type="transmembrane region" description="Helical" evidence="1">
    <location>
        <begin position="106"/>
        <end position="126"/>
    </location>
</feature>
<dbReference type="Proteomes" id="UP001144673">
    <property type="component" value="Chromosome 3"/>
</dbReference>
<dbReference type="RefSeq" id="XP_056049758.1">
    <property type="nucleotide sequence ID" value="XM_056192643.1"/>
</dbReference>
<dbReference type="GeneID" id="80888535"/>
<reference evidence="2" key="1">
    <citation type="journal article" date="2023" name="Access Microbiol">
        <title>De-novo genome assembly for Akanthomyces muscarius, a biocontrol agent of insect agricultural pests.</title>
        <authorList>
            <person name="Erdos Z."/>
            <person name="Studholme D.J."/>
            <person name="Raymond B."/>
            <person name="Sharma M."/>
        </authorList>
    </citation>
    <scope>NUCLEOTIDE SEQUENCE</scope>
    <source>
        <strain evidence="2">Ve6</strain>
    </source>
</reference>
<proteinExistence type="predicted"/>
<gene>
    <name evidence="2" type="ORF">LMH87_001376</name>
</gene>
<comment type="caution">
    <text evidence="2">The sequence shown here is derived from an EMBL/GenBank/DDBJ whole genome shotgun (WGS) entry which is preliminary data.</text>
</comment>
<sequence>MSKSSEYQSAITQSVLVCTPDTCRTANNRIYNSDLAVLGTYWSPYIAVGIGGAWIDGWNIEGIAGVVMNPLQGPGGSARRRMRLRCVRTGLMAASRTFWRTVGGHYFVTLLGFSLGIVVVLAFWALGKSCAKCNLC</sequence>
<evidence type="ECO:0000313" key="2">
    <source>
        <dbReference type="EMBL" id="KAJ4146817.1"/>
    </source>
</evidence>
<keyword evidence="3" id="KW-1185">Reference proteome</keyword>
<keyword evidence="1" id="KW-0472">Membrane</keyword>
<protein>
    <submittedName>
        <fullName evidence="2">Uncharacterized protein</fullName>
    </submittedName>
</protein>
<dbReference type="AlphaFoldDB" id="A0A9W8Q504"/>
<name>A0A9W8Q504_AKAMU</name>
<dbReference type="KEGG" id="amus:LMH87_001376"/>